<evidence type="ECO:0000313" key="2">
    <source>
        <dbReference type="Proteomes" id="UP000272051"/>
    </source>
</evidence>
<evidence type="ECO:0008006" key="3">
    <source>
        <dbReference type="Google" id="ProtNLM"/>
    </source>
</evidence>
<dbReference type="EMBL" id="QMQX01000178">
    <property type="protein sequence ID" value="RLE50207.1"/>
    <property type="molecule type" value="Genomic_DNA"/>
</dbReference>
<protein>
    <recommendedName>
        <fullName evidence="3">Hydantoinase B/oxoprolinase domain-containing protein</fullName>
    </recommendedName>
</protein>
<organism evidence="1 2">
    <name type="scientific">Thermoproteota archaeon</name>
    <dbReference type="NCBI Taxonomy" id="2056631"/>
    <lineage>
        <taxon>Archaea</taxon>
        <taxon>Thermoproteota</taxon>
    </lineage>
</organism>
<accession>A0A497ESJ4</accession>
<gene>
    <name evidence="1" type="ORF">DRJ33_07610</name>
</gene>
<name>A0A497ESJ4_9CREN</name>
<dbReference type="AlphaFoldDB" id="A0A497ESJ4"/>
<evidence type="ECO:0000313" key="1">
    <source>
        <dbReference type="EMBL" id="RLE50207.1"/>
    </source>
</evidence>
<comment type="caution">
    <text evidence="1">The sequence shown here is derived from an EMBL/GenBank/DDBJ whole genome shotgun (WGS) entry which is preliminary data.</text>
</comment>
<sequence>MKSGVKELPRDFVEFVAARNLGGKREVTHRALASGVIFPNDLAVTSTSGGSGYGDPLDRDPNLVIKDLENGIISEWVARNIYKVVFDPETLEIDYKATEEERRREREERKRRGKRYDKWVEEWEKMTPPKDFLKFYGTWPDAKPITEG</sequence>
<proteinExistence type="predicted"/>
<dbReference type="Proteomes" id="UP000272051">
    <property type="component" value="Unassembled WGS sequence"/>
</dbReference>
<reference evidence="1 2" key="1">
    <citation type="submission" date="2018-06" db="EMBL/GenBank/DDBJ databases">
        <title>Extensive metabolic versatility and redundancy in microbially diverse, dynamic hydrothermal sediments.</title>
        <authorList>
            <person name="Dombrowski N."/>
            <person name="Teske A."/>
            <person name="Baker B.J."/>
        </authorList>
    </citation>
    <scope>NUCLEOTIDE SEQUENCE [LARGE SCALE GENOMIC DNA]</scope>
    <source>
        <strain evidence="1">B34_G17</strain>
    </source>
</reference>